<protein>
    <submittedName>
        <fullName evidence="1">Uncharacterized protein</fullName>
    </submittedName>
</protein>
<gene>
    <name evidence="1" type="ORF">ERUC_LOCUS3146</name>
</gene>
<name>A0ABC8IVT1_ERUVS</name>
<dbReference type="AlphaFoldDB" id="A0ABC8IVT1"/>
<reference evidence="1 2" key="1">
    <citation type="submission" date="2022-03" db="EMBL/GenBank/DDBJ databases">
        <authorList>
            <person name="Macdonald S."/>
            <person name="Ahmed S."/>
            <person name="Newling K."/>
        </authorList>
    </citation>
    <scope>NUCLEOTIDE SEQUENCE [LARGE SCALE GENOMIC DNA]</scope>
</reference>
<evidence type="ECO:0000313" key="1">
    <source>
        <dbReference type="EMBL" id="CAH8302195.1"/>
    </source>
</evidence>
<proteinExistence type="predicted"/>
<sequence length="91" mass="10923">MEKNISQWQEIEISNSRLQWSKIMANIHWRGATIYVQVDEAIQSRHEEETEVVRLQAKLEVLDHLNGLFDLMNDREKLSLRLGFPKIRWMM</sequence>
<comment type="caution">
    <text evidence="1">The sequence shown here is derived from an EMBL/GenBank/DDBJ whole genome shotgun (WGS) entry which is preliminary data.</text>
</comment>
<accession>A0ABC8IVT1</accession>
<keyword evidence="2" id="KW-1185">Reference proteome</keyword>
<dbReference type="EMBL" id="CAKOAT010056267">
    <property type="protein sequence ID" value="CAH8302195.1"/>
    <property type="molecule type" value="Genomic_DNA"/>
</dbReference>
<evidence type="ECO:0000313" key="2">
    <source>
        <dbReference type="Proteomes" id="UP001642260"/>
    </source>
</evidence>
<organism evidence="1 2">
    <name type="scientific">Eruca vesicaria subsp. sativa</name>
    <name type="common">Garden rocket</name>
    <name type="synonym">Eruca sativa</name>
    <dbReference type="NCBI Taxonomy" id="29727"/>
    <lineage>
        <taxon>Eukaryota</taxon>
        <taxon>Viridiplantae</taxon>
        <taxon>Streptophyta</taxon>
        <taxon>Embryophyta</taxon>
        <taxon>Tracheophyta</taxon>
        <taxon>Spermatophyta</taxon>
        <taxon>Magnoliopsida</taxon>
        <taxon>eudicotyledons</taxon>
        <taxon>Gunneridae</taxon>
        <taxon>Pentapetalae</taxon>
        <taxon>rosids</taxon>
        <taxon>malvids</taxon>
        <taxon>Brassicales</taxon>
        <taxon>Brassicaceae</taxon>
        <taxon>Brassiceae</taxon>
        <taxon>Eruca</taxon>
    </lineage>
</organism>
<dbReference type="Proteomes" id="UP001642260">
    <property type="component" value="Unassembled WGS sequence"/>
</dbReference>